<dbReference type="SUPFAM" id="SSF55383">
    <property type="entry name" value="Copper amine oxidase, domain N"/>
    <property type="match status" value="1"/>
</dbReference>
<dbReference type="Gene3D" id="3.40.630.40">
    <property type="entry name" value="Zn-dependent exopeptidases"/>
    <property type="match status" value="1"/>
</dbReference>
<keyword evidence="6" id="KW-1185">Reference proteome</keyword>
<feature type="chain" id="PRO_5046220991" description="MurNAc-LAA domain-containing protein" evidence="3">
    <location>
        <begin position="24"/>
        <end position="498"/>
    </location>
</feature>
<feature type="domain" description="MurNAc-LAA" evidence="4">
    <location>
        <begin position="383"/>
        <end position="492"/>
    </location>
</feature>
<comment type="caution">
    <text evidence="5">The sequence shown here is derived from an EMBL/GenBank/DDBJ whole genome shotgun (WGS) entry which is preliminary data.</text>
</comment>
<dbReference type="EMBL" id="CAKMMF010000028">
    <property type="protein sequence ID" value="CAH1217245.1"/>
    <property type="molecule type" value="Genomic_DNA"/>
</dbReference>
<evidence type="ECO:0000259" key="4">
    <source>
        <dbReference type="SMART" id="SM00646"/>
    </source>
</evidence>
<gene>
    <name evidence="5" type="ORF">PAECIP111893_04241</name>
</gene>
<dbReference type="RefSeq" id="WP_236344628.1">
    <property type="nucleotide sequence ID" value="NZ_CAKMMF010000028.1"/>
</dbReference>
<dbReference type="Gene3D" id="3.30.457.10">
    <property type="entry name" value="Copper amine oxidase-like, N-terminal domain"/>
    <property type="match status" value="1"/>
</dbReference>
<keyword evidence="1" id="KW-0378">Hydrolase</keyword>
<dbReference type="Pfam" id="PF01520">
    <property type="entry name" value="Amidase_3"/>
    <property type="match status" value="1"/>
</dbReference>
<protein>
    <recommendedName>
        <fullName evidence="4">MurNAc-LAA domain-containing protein</fullName>
    </recommendedName>
</protein>
<dbReference type="Pfam" id="PF11741">
    <property type="entry name" value="AMIN"/>
    <property type="match status" value="1"/>
</dbReference>
<feature type="compositionally biased region" description="Low complexity" evidence="2">
    <location>
        <begin position="159"/>
        <end position="169"/>
    </location>
</feature>
<dbReference type="Proteomes" id="UP000838686">
    <property type="component" value="Unassembled WGS sequence"/>
</dbReference>
<dbReference type="PANTHER" id="PTHR30404:SF0">
    <property type="entry name" value="N-ACETYLMURAMOYL-L-ALANINE AMIDASE AMIC"/>
    <property type="match status" value="1"/>
</dbReference>
<accession>A0ABN8GUP9</accession>
<organism evidence="5 6">
    <name type="scientific">Paenibacillus plantiphilus</name>
    <dbReference type="NCBI Taxonomy" id="2905650"/>
    <lineage>
        <taxon>Bacteria</taxon>
        <taxon>Bacillati</taxon>
        <taxon>Bacillota</taxon>
        <taxon>Bacilli</taxon>
        <taxon>Bacillales</taxon>
        <taxon>Paenibacillaceae</taxon>
        <taxon>Paenibacillus</taxon>
    </lineage>
</organism>
<dbReference type="InterPro" id="IPR002508">
    <property type="entry name" value="MurNAc-LAA_cat"/>
</dbReference>
<keyword evidence="3" id="KW-0732">Signal</keyword>
<dbReference type="CDD" id="cd02696">
    <property type="entry name" value="MurNAc-LAA"/>
    <property type="match status" value="1"/>
</dbReference>
<dbReference type="InterPro" id="IPR021731">
    <property type="entry name" value="AMIN_dom"/>
</dbReference>
<sequence>MKKVGFLLLFVILLFLSPQYGQAASGGNTRILLDGVQLSLPDKVEVEIINSSVMVPIRVIVENLGFDVNWDKQTRKVTITKEDTIVELAIGSKAAIVDGTEQLLIAAPVIHSDTSLVPLRFISETMGLKVVWDNQTKEVAIASPIVAPPVIEQEPEPPAAEFPDTTETPSETTLPDGSTNPSHARLATVDGIGFDSNRLMIAITGSTVPNVFTMSDPNRIVIDIPNAKFADTFGNGQLLGTSPTGQLEVKDYPDVKGVRYSLFSNSPSKVRIVIDLNVVKSYTVYNEGEHGAALFIVDLSAPDPASVPVVPPVPIESNGRKLIVLDAGHGGTDPGTTGISGKLEKHFNLALTLKVEALLRQIPGVDVVLTRSDDTFIPLGDRAVIANNLQAALFISLHGNSVLSSPTVRGTETLYYNDSSKPLANILHRHLLAAAGFKDRTVKYKSLKVLRDATMPAALLEIGFLSNAEEESIMHTEEFQNRVASAIVTGIKEYLGLP</sequence>
<dbReference type="Pfam" id="PF07833">
    <property type="entry name" value="Cu_amine_oxidN1"/>
    <property type="match status" value="1"/>
</dbReference>
<feature type="compositionally biased region" description="Polar residues" evidence="2">
    <location>
        <begin position="170"/>
        <end position="182"/>
    </location>
</feature>
<evidence type="ECO:0000256" key="1">
    <source>
        <dbReference type="ARBA" id="ARBA00022801"/>
    </source>
</evidence>
<evidence type="ECO:0000313" key="5">
    <source>
        <dbReference type="EMBL" id="CAH1217245.1"/>
    </source>
</evidence>
<dbReference type="PANTHER" id="PTHR30404">
    <property type="entry name" value="N-ACETYLMURAMOYL-L-ALANINE AMIDASE"/>
    <property type="match status" value="1"/>
</dbReference>
<reference evidence="5" key="1">
    <citation type="submission" date="2022-01" db="EMBL/GenBank/DDBJ databases">
        <authorList>
            <person name="Criscuolo A."/>
        </authorList>
    </citation>
    <scope>NUCLEOTIDE SEQUENCE</scope>
    <source>
        <strain evidence="5">CIP111893</strain>
    </source>
</reference>
<feature type="signal peptide" evidence="3">
    <location>
        <begin position="1"/>
        <end position="23"/>
    </location>
</feature>
<dbReference type="SMART" id="SM00646">
    <property type="entry name" value="Ami_3"/>
    <property type="match status" value="1"/>
</dbReference>
<dbReference type="SUPFAM" id="SSF53187">
    <property type="entry name" value="Zn-dependent exopeptidases"/>
    <property type="match status" value="1"/>
</dbReference>
<name>A0ABN8GUP9_9BACL</name>
<dbReference type="Gene3D" id="2.60.40.3500">
    <property type="match status" value="1"/>
</dbReference>
<dbReference type="InterPro" id="IPR036582">
    <property type="entry name" value="Mao_N_sf"/>
</dbReference>
<dbReference type="InterPro" id="IPR012854">
    <property type="entry name" value="Cu_amine_oxidase-like_N"/>
</dbReference>
<feature type="region of interest" description="Disordered" evidence="2">
    <location>
        <begin position="150"/>
        <end position="182"/>
    </location>
</feature>
<evidence type="ECO:0000256" key="2">
    <source>
        <dbReference type="SAM" id="MobiDB-lite"/>
    </source>
</evidence>
<evidence type="ECO:0000313" key="6">
    <source>
        <dbReference type="Proteomes" id="UP000838686"/>
    </source>
</evidence>
<proteinExistence type="predicted"/>
<evidence type="ECO:0000256" key="3">
    <source>
        <dbReference type="SAM" id="SignalP"/>
    </source>
</evidence>
<dbReference type="InterPro" id="IPR050695">
    <property type="entry name" value="N-acetylmuramoyl_amidase_3"/>
</dbReference>